<evidence type="ECO:0000313" key="3">
    <source>
        <dbReference type="Proteomes" id="UP000013897"/>
    </source>
</evidence>
<name>A0A829FEY8_ENTFC</name>
<proteinExistence type="predicted"/>
<feature type="region of interest" description="Disordered" evidence="1">
    <location>
        <begin position="91"/>
        <end position="112"/>
    </location>
</feature>
<feature type="non-terminal residue" evidence="2">
    <location>
        <position position="1"/>
    </location>
</feature>
<feature type="compositionally biased region" description="Polar residues" evidence="1">
    <location>
        <begin position="27"/>
        <end position="37"/>
    </location>
</feature>
<organism evidence="2 3">
    <name type="scientific">Enterococcus faecium EnGen0192</name>
    <dbReference type="NCBI Taxonomy" id="1157487"/>
    <lineage>
        <taxon>Bacteria</taxon>
        <taxon>Bacillati</taxon>
        <taxon>Bacillota</taxon>
        <taxon>Bacilli</taxon>
        <taxon>Lactobacillales</taxon>
        <taxon>Enterococcaceae</taxon>
        <taxon>Enterococcus</taxon>
    </lineage>
</organism>
<feature type="compositionally biased region" description="Basic and acidic residues" evidence="1">
    <location>
        <begin position="53"/>
        <end position="67"/>
    </location>
</feature>
<dbReference type="EMBL" id="AITY01000088">
    <property type="protein sequence ID" value="EOM17982.1"/>
    <property type="molecule type" value="Genomic_DNA"/>
</dbReference>
<comment type="caution">
    <text evidence="2">The sequence shown here is derived from an EMBL/GenBank/DDBJ whole genome shotgun (WGS) entry which is preliminary data.</text>
</comment>
<dbReference type="Proteomes" id="UP000013897">
    <property type="component" value="Unassembled WGS sequence"/>
</dbReference>
<protein>
    <submittedName>
        <fullName evidence="2">Uncharacterized protein</fullName>
    </submittedName>
</protein>
<evidence type="ECO:0000256" key="1">
    <source>
        <dbReference type="SAM" id="MobiDB-lite"/>
    </source>
</evidence>
<feature type="region of interest" description="Disordered" evidence="1">
    <location>
        <begin position="1"/>
        <end position="67"/>
    </location>
</feature>
<accession>A0A829FEY8</accession>
<dbReference type="AlphaFoldDB" id="A0A829FEY8"/>
<gene>
    <name evidence="2" type="ORF">SSM_03095</name>
</gene>
<sequence>RTVDVRENLQNTTSSQNGNRTVDVRENVQSSASNQPRTVEVRETRAEASQGDKTQKINIIEERKERPNEKVIVEQEVKEKKRPRFTYENNPLFQDISDKPNPLFDNLFKNKK</sequence>
<evidence type="ECO:0000313" key="2">
    <source>
        <dbReference type="EMBL" id="EOM17982.1"/>
    </source>
</evidence>
<feature type="compositionally biased region" description="Polar residues" evidence="1">
    <location>
        <begin position="8"/>
        <end position="20"/>
    </location>
</feature>
<reference evidence="2 3" key="1">
    <citation type="submission" date="2013-02" db="EMBL/GenBank/DDBJ databases">
        <title>The Genome Sequence of Enterococcus faecium HM1072.</title>
        <authorList>
            <consortium name="The Broad Institute Genome Sequencing Platform"/>
            <consortium name="The Broad Institute Genome Sequencing Center for Infectious Disease"/>
            <person name="Earl A.M."/>
            <person name="Gilmore M.S."/>
            <person name="Lebreton F."/>
            <person name="Courvalin P."/>
            <person name="Walker B."/>
            <person name="Young S.K."/>
            <person name="Zeng Q."/>
            <person name="Gargeya S."/>
            <person name="Fitzgerald M."/>
            <person name="Haas B."/>
            <person name="Abouelleil A."/>
            <person name="Alvarado L."/>
            <person name="Arachchi H.M."/>
            <person name="Berlin A.M."/>
            <person name="Chapman S.B."/>
            <person name="Dewar J."/>
            <person name="Goldberg J."/>
            <person name="Griggs A."/>
            <person name="Gujja S."/>
            <person name="Hansen M."/>
            <person name="Howarth C."/>
            <person name="Imamovic A."/>
            <person name="Larimer J."/>
            <person name="McCowan C."/>
            <person name="Murphy C."/>
            <person name="Neiman D."/>
            <person name="Pearson M."/>
            <person name="Priest M."/>
            <person name="Roberts A."/>
            <person name="Saif S."/>
            <person name="Shea T."/>
            <person name="Sisk P."/>
            <person name="Sykes S."/>
            <person name="Wortman J."/>
            <person name="Nusbaum C."/>
            <person name="Birren B."/>
        </authorList>
    </citation>
    <scope>NUCLEOTIDE SEQUENCE [LARGE SCALE GENOMIC DNA]</scope>
    <source>
        <strain evidence="2 3">HM1072</strain>
    </source>
</reference>